<dbReference type="InterPro" id="IPR008983">
    <property type="entry name" value="Tumour_necrosis_fac-like_dom"/>
</dbReference>
<feature type="signal peptide" evidence="1">
    <location>
        <begin position="1"/>
        <end position="21"/>
    </location>
</feature>
<evidence type="ECO:0000313" key="2">
    <source>
        <dbReference type="EMBL" id="TDP61760.1"/>
    </source>
</evidence>
<keyword evidence="1" id="KW-0732">Signal</keyword>
<organism evidence="2 3">
    <name type="scientific">Flavobacterium dankookense</name>
    <dbReference type="NCBI Taxonomy" id="706186"/>
    <lineage>
        <taxon>Bacteria</taxon>
        <taxon>Pseudomonadati</taxon>
        <taxon>Bacteroidota</taxon>
        <taxon>Flavobacteriia</taxon>
        <taxon>Flavobacteriales</taxon>
        <taxon>Flavobacteriaceae</taxon>
        <taxon>Flavobacterium</taxon>
    </lineage>
</organism>
<dbReference type="InterPro" id="IPR011049">
    <property type="entry name" value="Serralysin-like_metalloprot_C"/>
</dbReference>
<evidence type="ECO:0008006" key="4">
    <source>
        <dbReference type="Google" id="ProtNLM"/>
    </source>
</evidence>
<protein>
    <recommendedName>
        <fullName evidence="4">C1q domain-containing protein</fullName>
    </recommendedName>
</protein>
<gene>
    <name evidence="2" type="ORF">BC748_0176</name>
</gene>
<sequence length="1082" mass="111384">MKKLKTKLFTVLLLASIGTYAQVGIGTTTPQSTLDITATSLTGTSVDGLLIPRVSRLRAQTMTGTPTSTMIYVDDISNGSATLTTINVTSVGYYYFDGTVWIKLTTGNDNDSWKISGNNGTNPSTNFIGTTDNQDFVIRRNNFRAGYIGDPIFTPVTFVFNNSNTSFGANSLVNPTINVGSQTGIRNTAFGANTMPSLTSGRRNTGFGESVLFSNISGSENTAVGVGALYANTNANANVAIGRNALTNSNANNNTAVGFTSLRDNLTGTGNSALGYRSLQTSTGSNNTAIGFDAGFALTTGSNNIMIGANTVAPVASGSDQLNIGNTIYGSVGATKNIGISQPNPQGILDITSTNDGLLIPRVALTTTTSALPLTLPTISELVYNTANVSDVTSGFYYWNGTIWVRLATGVTTNDWTTTGNAGLSGTTNFMGTTDDVDVSFRRNNIASGKIQSTNTSLGVGALNIATTGTNNAAFGTSSLGANTTGSSNVAIGTSALTANSTASNNTAVGASALAANTTGQNNTAIGQRALVTNILGGSNTAIGTNALAVNTASDNTAVGFSALTANTIGTKNTALGTQASSSITSGTSNTAVGYQAQTSNTAGSSNVAIGERALGRNSGSSNTVVGFEAMWGTTSTSSNSTAIGWHALFSNSGNNNTAIGYDALQGNTNALGNTAVGSSTLRINTGANNTAMGTLAGDEHGSGANNTYVGFEAGRYNTGAANNNAFFGHQAGLRTTGSFNTAIGSNSLLVFGASANNVAVGYNALRNNTGTGNVALGYQAGLNETTSNKLYIENSNANADAALIYGEFDNNIVRINGTLQISNPAAAPGYSLPNVRGTVGQVLQTNGAGTTSWVNASTLAIAEVDPKVQTTTINTISKWNGTGLVNSIIQDDGTNVGIGIPPSAGNKLEIAGKTRTTDFQMTNGAAANYIMQSDATGNASWVQNPVNTYSYTKVNLSANQSLTTSNWQKINFDSEVIDTNSEFAGGTFTASKAGLYQVNASFHTNDQSNQEFYSIGVYVNGVLYQQMTGNHSNLGPVFRNISCAVNLAIGGTIEIFAENYQTSVNVDAFPAKTFFEIIQIR</sequence>
<dbReference type="OrthoDB" id="1488700at2"/>
<comment type="caution">
    <text evidence="2">The sequence shown here is derived from an EMBL/GenBank/DDBJ whole genome shotgun (WGS) entry which is preliminary data.</text>
</comment>
<name>A0A4R6QGN4_9FLAO</name>
<dbReference type="AlphaFoldDB" id="A0A4R6QGN4"/>
<keyword evidence="3" id="KW-1185">Reference proteome</keyword>
<dbReference type="Proteomes" id="UP000295260">
    <property type="component" value="Unassembled WGS sequence"/>
</dbReference>
<evidence type="ECO:0000256" key="1">
    <source>
        <dbReference type="SAM" id="SignalP"/>
    </source>
</evidence>
<feature type="chain" id="PRO_5020300106" description="C1q domain-containing protein" evidence="1">
    <location>
        <begin position="22"/>
        <end position="1082"/>
    </location>
</feature>
<accession>A0A4R6QGN4</accession>
<dbReference type="RefSeq" id="WP_133531569.1">
    <property type="nucleotide sequence ID" value="NZ_SNXR01000002.1"/>
</dbReference>
<dbReference type="EMBL" id="SNXR01000002">
    <property type="protein sequence ID" value="TDP61760.1"/>
    <property type="molecule type" value="Genomic_DNA"/>
</dbReference>
<evidence type="ECO:0000313" key="3">
    <source>
        <dbReference type="Proteomes" id="UP000295260"/>
    </source>
</evidence>
<reference evidence="2 3" key="1">
    <citation type="submission" date="2019-03" db="EMBL/GenBank/DDBJ databases">
        <title>Genomic Encyclopedia of Archaeal and Bacterial Type Strains, Phase II (KMG-II): from individual species to whole genera.</title>
        <authorList>
            <person name="Goeker M."/>
        </authorList>
    </citation>
    <scope>NUCLEOTIDE SEQUENCE [LARGE SCALE GENOMIC DNA]</scope>
    <source>
        <strain evidence="2 3">DSM 25687</strain>
    </source>
</reference>
<dbReference type="Gene3D" id="2.150.10.10">
    <property type="entry name" value="Serralysin-like metalloprotease, C-terminal"/>
    <property type="match status" value="1"/>
</dbReference>
<dbReference type="SUPFAM" id="SSF49842">
    <property type="entry name" value="TNF-like"/>
    <property type="match status" value="1"/>
</dbReference>
<proteinExistence type="predicted"/>